<dbReference type="GeneID" id="71985266"/>
<sequence length="285" mass="32691">MCRANTLTRYRQLRSEQITIRVATGDDSKDYRLPKALLCSRSTWFNNALKDGRFQEARTGIINLPDDSIRAFDHFVRFLYVENLVFDDKGDIAGRAYQLWECCQVWALADKYILPDLQSCAMSKAALLFLEAEPPTPFALAQCWDSVPDHSPFRLLMADFVVDSIRRDSNTCERFEEVCGRSGFLKELHNSQALAHCHPEKFPRFKKPQVHSKILFPEPKEEERSEQCVTGGSRWWEARWEANCHECGYFAKVQAICSGCMVAPRACKCSLDAGDLLLCDDCNRR</sequence>
<dbReference type="RefSeq" id="XP_047762286.1">
    <property type="nucleotide sequence ID" value="XM_047904536.1"/>
</dbReference>
<dbReference type="PROSITE" id="PS50097">
    <property type="entry name" value="BTB"/>
    <property type="match status" value="1"/>
</dbReference>
<proteinExistence type="predicted"/>
<dbReference type="KEGG" id="ffu:CLAFUR5_05388"/>
<dbReference type="SUPFAM" id="SSF54695">
    <property type="entry name" value="POZ domain"/>
    <property type="match status" value="1"/>
</dbReference>
<evidence type="ECO:0000259" key="1">
    <source>
        <dbReference type="PROSITE" id="PS50097"/>
    </source>
</evidence>
<dbReference type="PANTHER" id="PTHR47843">
    <property type="entry name" value="BTB DOMAIN-CONTAINING PROTEIN-RELATED"/>
    <property type="match status" value="1"/>
</dbReference>
<protein>
    <recommendedName>
        <fullName evidence="1">BTB domain-containing protein</fullName>
    </recommendedName>
</protein>
<accession>A0A9Q8LIC1</accession>
<reference evidence="2" key="1">
    <citation type="submission" date="2021-12" db="EMBL/GenBank/DDBJ databases">
        <authorList>
            <person name="Zaccaron A."/>
            <person name="Stergiopoulos I."/>
        </authorList>
    </citation>
    <scope>NUCLEOTIDE SEQUENCE</scope>
    <source>
        <strain evidence="2">Race5_Kim</strain>
    </source>
</reference>
<reference evidence="2" key="2">
    <citation type="journal article" date="2022" name="Microb. Genom.">
        <title>A chromosome-scale genome assembly of the tomato pathogen Cladosporium fulvum reveals a compartmentalized genome architecture and the presence of a dispensable chromosome.</title>
        <authorList>
            <person name="Zaccaron A.Z."/>
            <person name="Chen L.H."/>
            <person name="Samaras A."/>
            <person name="Stergiopoulos I."/>
        </authorList>
    </citation>
    <scope>NUCLEOTIDE SEQUENCE</scope>
    <source>
        <strain evidence="2">Race5_Kim</strain>
    </source>
</reference>
<dbReference type="InterPro" id="IPR011333">
    <property type="entry name" value="SKP1/BTB/POZ_sf"/>
</dbReference>
<evidence type="ECO:0000313" key="2">
    <source>
        <dbReference type="EMBL" id="UJO17920.1"/>
    </source>
</evidence>
<dbReference type="Pfam" id="PF00651">
    <property type="entry name" value="BTB"/>
    <property type="match status" value="1"/>
</dbReference>
<name>A0A9Q8LIC1_PASFU</name>
<gene>
    <name evidence="2" type="ORF">CLAFUR5_05388</name>
</gene>
<dbReference type="EMBL" id="CP090167">
    <property type="protein sequence ID" value="UJO17920.1"/>
    <property type="molecule type" value="Genomic_DNA"/>
</dbReference>
<dbReference type="CDD" id="cd18186">
    <property type="entry name" value="BTB_POZ_ZBTB_KLHL-like"/>
    <property type="match status" value="1"/>
</dbReference>
<dbReference type="AlphaFoldDB" id="A0A9Q8LIC1"/>
<dbReference type="PANTHER" id="PTHR47843:SF2">
    <property type="entry name" value="BTB DOMAIN-CONTAINING PROTEIN"/>
    <property type="match status" value="1"/>
</dbReference>
<feature type="domain" description="BTB" evidence="1">
    <location>
        <begin position="16"/>
        <end position="88"/>
    </location>
</feature>
<organism evidence="2 3">
    <name type="scientific">Passalora fulva</name>
    <name type="common">Tomato leaf mold</name>
    <name type="synonym">Cladosporium fulvum</name>
    <dbReference type="NCBI Taxonomy" id="5499"/>
    <lineage>
        <taxon>Eukaryota</taxon>
        <taxon>Fungi</taxon>
        <taxon>Dikarya</taxon>
        <taxon>Ascomycota</taxon>
        <taxon>Pezizomycotina</taxon>
        <taxon>Dothideomycetes</taxon>
        <taxon>Dothideomycetidae</taxon>
        <taxon>Mycosphaerellales</taxon>
        <taxon>Mycosphaerellaceae</taxon>
        <taxon>Fulvia</taxon>
    </lineage>
</organism>
<evidence type="ECO:0000313" key="3">
    <source>
        <dbReference type="Proteomes" id="UP000756132"/>
    </source>
</evidence>
<dbReference type="OrthoDB" id="1022638at2759"/>
<dbReference type="InterPro" id="IPR000210">
    <property type="entry name" value="BTB/POZ_dom"/>
</dbReference>
<dbReference type="Gene3D" id="3.30.710.10">
    <property type="entry name" value="Potassium Channel Kv1.1, Chain A"/>
    <property type="match status" value="1"/>
</dbReference>
<keyword evidence="3" id="KW-1185">Reference proteome</keyword>
<dbReference type="Proteomes" id="UP000756132">
    <property type="component" value="Chromosome 5"/>
</dbReference>